<dbReference type="InterPro" id="IPR042176">
    <property type="entry name" value="Pantoate_ligase_C"/>
</dbReference>
<dbReference type="InterPro" id="IPR014729">
    <property type="entry name" value="Rossmann-like_a/b/a_fold"/>
</dbReference>
<comment type="function">
    <text evidence="8">Catalyzes the condensation of pantoate with beta-alanine in an ATP-dependent reaction via a pantoyl-adenylate intermediate.</text>
</comment>
<keyword evidence="6 8" id="KW-0067">ATP-binding</keyword>
<keyword evidence="5 8" id="KW-0547">Nucleotide-binding</keyword>
<evidence type="ECO:0000256" key="7">
    <source>
        <dbReference type="ARBA" id="ARBA00048258"/>
    </source>
</evidence>
<protein>
    <recommendedName>
        <fullName evidence="8">Pantothenate synthetase</fullName>
        <shortName evidence="8">PS</shortName>
        <ecNumber evidence="8">6.3.2.1</ecNumber>
    </recommendedName>
    <alternativeName>
        <fullName evidence="8">Pantoate--beta-alanine ligase</fullName>
    </alternativeName>
    <alternativeName>
        <fullName evidence="8">Pantoate-activating enzyme</fullName>
    </alternativeName>
</protein>
<dbReference type="SUPFAM" id="SSF52374">
    <property type="entry name" value="Nucleotidylyl transferase"/>
    <property type="match status" value="1"/>
</dbReference>
<proteinExistence type="inferred from homology"/>
<dbReference type="Pfam" id="PF02569">
    <property type="entry name" value="Pantoate_ligase"/>
    <property type="match status" value="1"/>
</dbReference>
<evidence type="ECO:0000256" key="6">
    <source>
        <dbReference type="ARBA" id="ARBA00022840"/>
    </source>
</evidence>
<name>A0ABN5BDC4_9ACTN</name>
<feature type="binding site" evidence="8">
    <location>
        <position position="161"/>
    </location>
    <ligand>
        <name>ATP</name>
        <dbReference type="ChEBI" id="CHEBI:30616"/>
    </ligand>
</feature>
<feature type="binding site" evidence="8">
    <location>
        <begin position="136"/>
        <end position="139"/>
    </location>
    <ligand>
        <name>ATP</name>
        <dbReference type="ChEBI" id="CHEBI:30616"/>
    </ligand>
</feature>
<feature type="binding site" evidence="8">
    <location>
        <position position="142"/>
    </location>
    <ligand>
        <name>(R)-pantoate</name>
        <dbReference type="ChEBI" id="CHEBI:15980"/>
    </ligand>
</feature>
<dbReference type="HAMAP" id="MF_00158">
    <property type="entry name" value="PanC"/>
    <property type="match status" value="1"/>
</dbReference>
<evidence type="ECO:0000256" key="1">
    <source>
        <dbReference type="ARBA" id="ARBA00004990"/>
    </source>
</evidence>
<keyword evidence="8" id="KW-0963">Cytoplasm</keyword>
<comment type="pathway">
    <text evidence="1 8">Cofactor biosynthesis; (R)-pantothenate biosynthesis; (R)-pantothenate from (R)-pantoate and beta-alanine: step 1/1.</text>
</comment>
<organism evidence="9 10">
    <name type="scientific">Candidatus Planktophila versatilis</name>
    <dbReference type="NCBI Taxonomy" id="1884905"/>
    <lineage>
        <taxon>Bacteria</taxon>
        <taxon>Bacillati</taxon>
        <taxon>Actinomycetota</taxon>
        <taxon>Actinomycetes</taxon>
        <taxon>Candidatus Nanopelagicales</taxon>
        <taxon>Candidatus Nanopelagicaceae</taxon>
        <taxon>Candidatus Planktophila</taxon>
    </lineage>
</organism>
<feature type="binding site" evidence="8">
    <location>
        <begin position="169"/>
        <end position="172"/>
    </location>
    <ligand>
        <name>ATP</name>
        <dbReference type="ChEBI" id="CHEBI:30616"/>
    </ligand>
</feature>
<comment type="similarity">
    <text evidence="2 8">Belongs to the pantothenate synthetase family.</text>
</comment>
<dbReference type="Gene3D" id="3.30.1300.10">
    <property type="entry name" value="Pantoate-beta-alanine ligase, C-terminal domain"/>
    <property type="match status" value="1"/>
</dbReference>
<dbReference type="InterPro" id="IPR003721">
    <property type="entry name" value="Pantoate_ligase"/>
</dbReference>
<dbReference type="RefSeq" id="WP_095675294.1">
    <property type="nucleotide sequence ID" value="NZ_CP016774.1"/>
</dbReference>
<keyword evidence="10" id="KW-1185">Reference proteome</keyword>
<dbReference type="GO" id="GO:0016874">
    <property type="term" value="F:ligase activity"/>
    <property type="evidence" value="ECO:0007669"/>
    <property type="project" value="UniProtKB-KW"/>
</dbReference>
<feature type="binding site" evidence="8">
    <location>
        <begin position="20"/>
        <end position="27"/>
    </location>
    <ligand>
        <name>ATP</name>
        <dbReference type="ChEBI" id="CHEBI:30616"/>
    </ligand>
</feature>
<comment type="subunit">
    <text evidence="8">Homodimer.</text>
</comment>
<evidence type="ECO:0000256" key="2">
    <source>
        <dbReference type="ARBA" id="ARBA00009256"/>
    </source>
</evidence>
<evidence type="ECO:0000256" key="8">
    <source>
        <dbReference type="HAMAP-Rule" id="MF_00158"/>
    </source>
</evidence>
<dbReference type="Gene3D" id="3.40.50.620">
    <property type="entry name" value="HUPs"/>
    <property type="match status" value="1"/>
</dbReference>
<feature type="binding site" evidence="8">
    <location>
        <position position="51"/>
    </location>
    <ligand>
        <name>(R)-pantoate</name>
        <dbReference type="ChEBI" id="CHEBI:15980"/>
    </ligand>
</feature>
<keyword evidence="4 8" id="KW-0566">Pantothenate biosynthesis</keyword>
<gene>
    <name evidence="8" type="primary">panC</name>
    <name evidence="9" type="ORF">A1sIA79_06010</name>
</gene>
<dbReference type="PANTHER" id="PTHR21299:SF1">
    <property type="entry name" value="PANTOATE--BETA-ALANINE LIGASE"/>
    <property type="match status" value="1"/>
</dbReference>
<dbReference type="EC" id="6.3.2.1" evidence="8"/>
<evidence type="ECO:0000313" key="9">
    <source>
        <dbReference type="EMBL" id="ASY17745.1"/>
    </source>
</evidence>
<evidence type="ECO:0000256" key="4">
    <source>
        <dbReference type="ARBA" id="ARBA00022655"/>
    </source>
</evidence>
<feature type="active site" description="Proton donor" evidence="8">
    <location>
        <position position="27"/>
    </location>
</feature>
<feature type="binding site" evidence="8">
    <location>
        <position position="51"/>
    </location>
    <ligand>
        <name>beta-alanine</name>
        <dbReference type="ChEBI" id="CHEBI:57966"/>
    </ligand>
</feature>
<comment type="catalytic activity">
    <reaction evidence="7 8">
        <text>(R)-pantoate + beta-alanine + ATP = (R)-pantothenate + AMP + diphosphate + H(+)</text>
        <dbReference type="Rhea" id="RHEA:10912"/>
        <dbReference type="ChEBI" id="CHEBI:15378"/>
        <dbReference type="ChEBI" id="CHEBI:15980"/>
        <dbReference type="ChEBI" id="CHEBI:29032"/>
        <dbReference type="ChEBI" id="CHEBI:30616"/>
        <dbReference type="ChEBI" id="CHEBI:33019"/>
        <dbReference type="ChEBI" id="CHEBI:57966"/>
        <dbReference type="ChEBI" id="CHEBI:456215"/>
        <dbReference type="EC" id="6.3.2.1"/>
    </reaction>
</comment>
<sequence>MKVVTDVGQLPSGCAFVPTMGALHAGHASLMSIAKEHSENVVVSIFVNPLQFESAEDLAKYPRTPDADIELAAMHGVTHVWLPPHADIYPKDHPVLTAGQISQLYEGKSRPGHFDGVVTVVRRFFDLLKPGTAIFGEKDFQQLKLVEEIAGDVKIIRAPIIREADGLAMSSRNIRLTPEGRAAAAVISQALFASETESELRKALASQPLLTVDYADFIDEESFLPAGGDTAHTRAIVAGWINGVRLIDNRQMVQRS</sequence>
<accession>A0ABN5BDC4</accession>
<comment type="miscellaneous">
    <text evidence="8">The reaction proceeds by a bi uni uni bi ping pong mechanism.</text>
</comment>
<dbReference type="Proteomes" id="UP000217177">
    <property type="component" value="Chromosome"/>
</dbReference>
<evidence type="ECO:0000313" key="10">
    <source>
        <dbReference type="Proteomes" id="UP000217177"/>
    </source>
</evidence>
<evidence type="ECO:0000256" key="3">
    <source>
        <dbReference type="ARBA" id="ARBA00022598"/>
    </source>
</evidence>
<dbReference type="PANTHER" id="PTHR21299">
    <property type="entry name" value="CYTIDYLATE KINASE/PANTOATE-BETA-ALANINE LIGASE"/>
    <property type="match status" value="1"/>
</dbReference>
<dbReference type="EMBL" id="CP016774">
    <property type="protein sequence ID" value="ASY17745.1"/>
    <property type="molecule type" value="Genomic_DNA"/>
</dbReference>
<reference evidence="9 10" key="1">
    <citation type="submission" date="2016-07" db="EMBL/GenBank/DDBJ databases">
        <title>High microdiversification within the ubiquitous acI lineage of Actinobacteria.</title>
        <authorList>
            <person name="Neuenschwander S.M."/>
            <person name="Salcher M."/>
            <person name="Ghai R."/>
            <person name="Pernthaler J."/>
        </authorList>
    </citation>
    <scope>NUCLEOTIDE SEQUENCE [LARGE SCALE GENOMIC DNA]</scope>
    <source>
        <strain evidence="9">MMS-IA-79</strain>
    </source>
</reference>
<comment type="subcellular location">
    <subcellularLocation>
        <location evidence="8">Cytoplasm</location>
    </subcellularLocation>
</comment>
<keyword evidence="3 8" id="KW-0436">Ligase</keyword>
<evidence type="ECO:0000256" key="5">
    <source>
        <dbReference type="ARBA" id="ARBA00022741"/>
    </source>
</evidence>